<dbReference type="AlphaFoldDB" id="A0A2M8QAH9"/>
<dbReference type="CDD" id="cd02440">
    <property type="entry name" value="AdoMet_MTases"/>
    <property type="match status" value="1"/>
</dbReference>
<evidence type="ECO:0000313" key="4">
    <source>
        <dbReference type="Proteomes" id="UP000230790"/>
    </source>
</evidence>
<proteinExistence type="predicted"/>
<dbReference type="GO" id="GO:0008757">
    <property type="term" value="F:S-adenosylmethionine-dependent methyltransferase activity"/>
    <property type="evidence" value="ECO:0007669"/>
    <property type="project" value="InterPro"/>
</dbReference>
<evidence type="ECO:0000259" key="2">
    <source>
        <dbReference type="Pfam" id="PF08241"/>
    </source>
</evidence>
<dbReference type="InterPro" id="IPR013216">
    <property type="entry name" value="Methyltransf_11"/>
</dbReference>
<keyword evidence="1" id="KW-0808">Transferase</keyword>
<dbReference type="SUPFAM" id="SSF53335">
    <property type="entry name" value="S-adenosyl-L-methionine-dependent methyltransferases"/>
    <property type="match status" value="1"/>
</dbReference>
<dbReference type="Gene3D" id="3.40.50.150">
    <property type="entry name" value="Vaccinia Virus protein VP39"/>
    <property type="match status" value="1"/>
</dbReference>
<protein>
    <recommendedName>
        <fullName evidence="2">Methyltransferase type 11 domain-containing protein</fullName>
    </recommendedName>
</protein>
<dbReference type="InterPro" id="IPR050447">
    <property type="entry name" value="Erg6_SMT_methyltransf"/>
</dbReference>
<dbReference type="PANTHER" id="PTHR44068:SF11">
    <property type="entry name" value="GERANYL DIPHOSPHATE 2-C-METHYLTRANSFERASE"/>
    <property type="match status" value="1"/>
</dbReference>
<sequence>MSDSQSHAREAPLPSELYDENYFLTACEGYDEFLKSEGEHLSRRLRQAFEFASVEPGMSVLDLGCGRGEIVRRVARIGAKSFGIDYARAAVRLTQRIMQHETGVYGIARADAKYLPFADASFDRVLMFDVAEHLQPWELDTCLREVWRVLKPAGQIVVHTAPNRWYDAYAYPIVRTVRTVMGQGHKYPKNPRALNVAINTEVHVNEQDMLRLRRHLARAGFKRVRVWLDTPPQNRREGAVMSVLRHVAFHWAPFAWFFQREVFAVGAKPAR</sequence>
<feature type="domain" description="Methyltransferase type 11" evidence="2">
    <location>
        <begin position="61"/>
        <end position="158"/>
    </location>
</feature>
<dbReference type="EMBL" id="PGTN01000097">
    <property type="protein sequence ID" value="PJF46770.1"/>
    <property type="molecule type" value="Genomic_DNA"/>
</dbReference>
<dbReference type="InterPro" id="IPR029063">
    <property type="entry name" value="SAM-dependent_MTases_sf"/>
</dbReference>
<name>A0A2M8QAH9_9CHLR</name>
<evidence type="ECO:0000313" key="3">
    <source>
        <dbReference type="EMBL" id="PJF46770.1"/>
    </source>
</evidence>
<dbReference type="Proteomes" id="UP000230790">
    <property type="component" value="Unassembled WGS sequence"/>
</dbReference>
<organism evidence="3 4">
    <name type="scientific">Candidatus Thermofonsia Clade 3 bacterium</name>
    <dbReference type="NCBI Taxonomy" id="2364212"/>
    <lineage>
        <taxon>Bacteria</taxon>
        <taxon>Bacillati</taxon>
        <taxon>Chloroflexota</taxon>
        <taxon>Candidatus Thermofontia</taxon>
        <taxon>Candidatus Thermofonsia Clade 3</taxon>
    </lineage>
</organism>
<comment type="caution">
    <text evidence="3">The sequence shown here is derived from an EMBL/GenBank/DDBJ whole genome shotgun (WGS) entry which is preliminary data.</text>
</comment>
<dbReference type="Pfam" id="PF08241">
    <property type="entry name" value="Methyltransf_11"/>
    <property type="match status" value="1"/>
</dbReference>
<gene>
    <name evidence="3" type="ORF">CUN48_12080</name>
</gene>
<evidence type="ECO:0000256" key="1">
    <source>
        <dbReference type="ARBA" id="ARBA00022679"/>
    </source>
</evidence>
<dbReference type="PANTHER" id="PTHR44068">
    <property type="entry name" value="ZGC:194242"/>
    <property type="match status" value="1"/>
</dbReference>
<accession>A0A2M8QAH9</accession>
<reference evidence="3 4" key="1">
    <citation type="submission" date="2017-11" db="EMBL/GenBank/DDBJ databases">
        <title>Evolution of Phototrophy in the Chloroflexi Phylum Driven by Horizontal Gene Transfer.</title>
        <authorList>
            <person name="Ward L.M."/>
            <person name="Hemp J."/>
            <person name="Shih P.M."/>
            <person name="Mcglynn S.E."/>
            <person name="Fischer W."/>
        </authorList>
    </citation>
    <scope>NUCLEOTIDE SEQUENCE [LARGE SCALE GENOMIC DNA]</scope>
    <source>
        <strain evidence="3">JP3_7</strain>
    </source>
</reference>